<dbReference type="SUPFAM" id="SSF82708">
    <property type="entry name" value="R3H domain"/>
    <property type="match status" value="1"/>
</dbReference>
<dbReference type="InterPro" id="IPR039247">
    <property type="entry name" value="KhpB"/>
</dbReference>
<dbReference type="GO" id="GO:0003723">
    <property type="term" value="F:RNA binding"/>
    <property type="evidence" value="ECO:0007669"/>
    <property type="project" value="InterPro"/>
</dbReference>
<dbReference type="SMART" id="SM00393">
    <property type="entry name" value="R3H"/>
    <property type="match status" value="1"/>
</dbReference>
<feature type="region of interest" description="Disordered" evidence="1">
    <location>
        <begin position="172"/>
        <end position="193"/>
    </location>
</feature>
<dbReference type="GO" id="GO:0003677">
    <property type="term" value="F:DNA binding"/>
    <property type="evidence" value="ECO:0007669"/>
    <property type="project" value="UniProtKB-KW"/>
</dbReference>
<dbReference type="InterPro" id="IPR034079">
    <property type="entry name" value="R3H_KhpB"/>
</dbReference>
<evidence type="ECO:0000313" key="3">
    <source>
        <dbReference type="EMBL" id="RXS97762.1"/>
    </source>
</evidence>
<comment type="caution">
    <text evidence="3">The sequence shown here is derived from an EMBL/GenBank/DDBJ whole genome shotgun (WGS) entry which is preliminary data.</text>
</comment>
<dbReference type="AlphaFoldDB" id="A0A4V1NW07"/>
<proteinExistence type="predicted"/>
<feature type="domain" description="R3H" evidence="2">
    <location>
        <begin position="99"/>
        <end position="165"/>
    </location>
</feature>
<accession>A0A4V1NW07</accession>
<protein>
    <submittedName>
        <fullName evidence="3">Single-stranded DNA-binding protein</fullName>
    </submittedName>
</protein>
<evidence type="ECO:0000313" key="4">
    <source>
        <dbReference type="Proteomes" id="UP000290253"/>
    </source>
</evidence>
<dbReference type="EMBL" id="SDMK01000001">
    <property type="protein sequence ID" value="RXS97762.1"/>
    <property type="molecule type" value="Genomic_DNA"/>
</dbReference>
<dbReference type="Gene3D" id="3.30.1370.50">
    <property type="entry name" value="R3H-like domain"/>
    <property type="match status" value="1"/>
</dbReference>
<dbReference type="CDD" id="cd02644">
    <property type="entry name" value="R3H_jag"/>
    <property type="match status" value="1"/>
</dbReference>
<dbReference type="PANTHER" id="PTHR35800">
    <property type="entry name" value="PROTEIN JAG"/>
    <property type="match status" value="1"/>
</dbReference>
<reference evidence="3 4" key="1">
    <citation type="journal article" date="2016" name="Int. J. Syst. Evol. Microbiol.">
        <title>Acidipila dinghuensis sp. nov., an acidobacterium isolated from forest soil.</title>
        <authorList>
            <person name="Jiang Y.W."/>
            <person name="Wang J."/>
            <person name="Chen M.H."/>
            <person name="Lv Y.Y."/>
            <person name="Qiu L.H."/>
        </authorList>
    </citation>
    <scope>NUCLEOTIDE SEQUENCE [LARGE SCALE GENOMIC DNA]</scope>
    <source>
        <strain evidence="3 4">DHOF10</strain>
    </source>
</reference>
<dbReference type="InterPro" id="IPR001374">
    <property type="entry name" value="R3H_dom"/>
</dbReference>
<keyword evidence="3" id="KW-0238">DNA-binding</keyword>
<dbReference type="InterPro" id="IPR015946">
    <property type="entry name" value="KH_dom-like_a/b"/>
</dbReference>
<dbReference type="PROSITE" id="PS51061">
    <property type="entry name" value="R3H"/>
    <property type="match status" value="1"/>
</dbReference>
<feature type="compositionally biased region" description="Basic and acidic residues" evidence="1">
    <location>
        <begin position="183"/>
        <end position="193"/>
    </location>
</feature>
<evidence type="ECO:0000256" key="1">
    <source>
        <dbReference type="SAM" id="MobiDB-lite"/>
    </source>
</evidence>
<dbReference type="InterPro" id="IPR036867">
    <property type="entry name" value="R3H_dom_sf"/>
</dbReference>
<dbReference type="Proteomes" id="UP000290253">
    <property type="component" value="Unassembled WGS sequence"/>
</dbReference>
<evidence type="ECO:0000259" key="2">
    <source>
        <dbReference type="PROSITE" id="PS51061"/>
    </source>
</evidence>
<keyword evidence="4" id="KW-1185">Reference proteome</keyword>
<dbReference type="RefSeq" id="WP_129207541.1">
    <property type="nucleotide sequence ID" value="NZ_BMGU01000001.1"/>
</dbReference>
<organism evidence="3 4">
    <name type="scientific">Silvibacterium dinghuense</name>
    <dbReference type="NCBI Taxonomy" id="1560006"/>
    <lineage>
        <taxon>Bacteria</taxon>
        <taxon>Pseudomonadati</taxon>
        <taxon>Acidobacteriota</taxon>
        <taxon>Terriglobia</taxon>
        <taxon>Terriglobales</taxon>
        <taxon>Acidobacteriaceae</taxon>
        <taxon>Silvibacterium</taxon>
    </lineage>
</organism>
<dbReference type="OrthoDB" id="9794483at2"/>
<sequence>MPIEDYSAAAQKIAAFLKILTTTGGLRLKYRITAGSGAADPDKLEAREIYVELAGPDAGLLTQRGGELLRALEHVAAKIIRLENEEHDKVSFDANQFKAIRARELRLAAETAAERVRKTGQPFSFAPASSRERRMLHLAFRGYDDLETSSTGEGNFRFVVAYPKGYDTSKLASLSAARPATGRPERSGGRGRR</sequence>
<dbReference type="Pfam" id="PF01424">
    <property type="entry name" value="R3H"/>
    <property type="match status" value="1"/>
</dbReference>
<dbReference type="PANTHER" id="PTHR35800:SF1">
    <property type="entry name" value="RNA-BINDING PROTEIN KHPB"/>
    <property type="match status" value="1"/>
</dbReference>
<gene>
    <name evidence="3" type="ORF">ESZ00_07835</name>
</gene>
<name>A0A4V1NW07_9BACT</name>
<dbReference type="Gene3D" id="3.30.300.20">
    <property type="match status" value="1"/>
</dbReference>